<keyword evidence="10" id="KW-0456">Lyase</keyword>
<dbReference type="AlphaFoldDB" id="A0AAV2QRZ0"/>
<keyword evidence="7 11" id="KW-0378">Hydrolase</keyword>
<dbReference type="Proteomes" id="UP001497623">
    <property type="component" value="Unassembled WGS sequence"/>
</dbReference>
<comment type="similarity">
    <text evidence="2 11">Belongs to the ENDOU family.</text>
</comment>
<dbReference type="SUPFAM" id="SSF142877">
    <property type="entry name" value="EndoU-like"/>
    <property type="match status" value="1"/>
</dbReference>
<evidence type="ECO:0000313" key="15">
    <source>
        <dbReference type="Proteomes" id="UP001497623"/>
    </source>
</evidence>
<dbReference type="CDD" id="cd21159">
    <property type="entry name" value="XendoU"/>
    <property type="match status" value="1"/>
</dbReference>
<keyword evidence="5 11" id="KW-0479">Metal-binding</keyword>
<feature type="domain" description="EndoU" evidence="13">
    <location>
        <begin position="73"/>
        <end position="334"/>
    </location>
</feature>
<dbReference type="InterPro" id="IPR037227">
    <property type="entry name" value="EndoU-like"/>
</dbReference>
<reference evidence="14 15" key="1">
    <citation type="submission" date="2024-05" db="EMBL/GenBank/DDBJ databases">
        <authorList>
            <person name="Wallberg A."/>
        </authorList>
    </citation>
    <scope>NUCLEOTIDE SEQUENCE [LARGE SCALE GENOMIC DNA]</scope>
</reference>
<evidence type="ECO:0000256" key="2">
    <source>
        <dbReference type="ARBA" id="ARBA00010168"/>
    </source>
</evidence>
<keyword evidence="6 11" id="KW-0255">Endonuclease</keyword>
<keyword evidence="9 11" id="KW-0464">Manganese</keyword>
<keyword evidence="12" id="KW-1133">Transmembrane helix</keyword>
<feature type="transmembrane region" description="Helical" evidence="12">
    <location>
        <begin position="9"/>
        <end position="30"/>
    </location>
</feature>
<evidence type="ECO:0000256" key="5">
    <source>
        <dbReference type="ARBA" id="ARBA00022723"/>
    </source>
</evidence>
<evidence type="ECO:0000256" key="4">
    <source>
        <dbReference type="ARBA" id="ARBA00022722"/>
    </source>
</evidence>
<evidence type="ECO:0000256" key="6">
    <source>
        <dbReference type="ARBA" id="ARBA00022759"/>
    </source>
</evidence>
<keyword evidence="4 11" id="KW-0540">Nuclease</keyword>
<sequence length="334" mass="37190">MDKIKRMKIIIGVLILACIGLTIGVIFLAVKALTISKIQGPKMSGVASVTSDRHGAPGQASKKNFTSVPGVISDDDLRKFSEELLKSDENNMAKFVTVNVDVNPDEGESLLDVDKEALDCATIKALTELFVTFKAPVNVADNLGDDYLSKKQDFLELIMDSEIMKITELWMINQGLFEDSNMTLHDIVDHIWFMPYAGSHSSSGFNDSTGFEHTFVGMKNDDKVLGLHNWVRFYELEQAGNVTFVEFFNQTIFDGDLENKGSILKISFHWEDASKYSGTMFVGTSPELEMALYTVCFMARPNGKCPVQMNGKQFTITTMDHNRLRVIAVANPNI</sequence>
<dbReference type="InterPro" id="IPR039787">
    <property type="entry name" value="ENDOU"/>
</dbReference>
<keyword evidence="12" id="KW-0472">Membrane</keyword>
<name>A0AAV2QRZ0_MEGNR</name>
<evidence type="ECO:0000256" key="11">
    <source>
        <dbReference type="RuleBase" id="RU367085"/>
    </source>
</evidence>
<dbReference type="PANTHER" id="PTHR12439:SF42">
    <property type="entry name" value="ENDORIBONUCLEASE-RELATED"/>
    <property type="match status" value="1"/>
</dbReference>
<evidence type="ECO:0000256" key="12">
    <source>
        <dbReference type="SAM" id="Phobius"/>
    </source>
</evidence>
<proteinExistence type="inferred from homology"/>
<dbReference type="EMBL" id="CAXKWB010010522">
    <property type="protein sequence ID" value="CAL4098312.1"/>
    <property type="molecule type" value="Genomic_DNA"/>
</dbReference>
<comment type="cofactor">
    <cofactor evidence="1 11">
        <name>Mn(2+)</name>
        <dbReference type="ChEBI" id="CHEBI:29035"/>
    </cofactor>
</comment>
<evidence type="ECO:0000256" key="7">
    <source>
        <dbReference type="ARBA" id="ARBA00022801"/>
    </source>
</evidence>
<comment type="subunit">
    <text evidence="3 11">Monomer.</text>
</comment>
<evidence type="ECO:0000313" key="14">
    <source>
        <dbReference type="EMBL" id="CAL4098312.1"/>
    </source>
</evidence>
<evidence type="ECO:0000256" key="3">
    <source>
        <dbReference type="ARBA" id="ARBA00011245"/>
    </source>
</evidence>
<evidence type="ECO:0000259" key="13">
    <source>
        <dbReference type="PROSITE" id="PS51959"/>
    </source>
</evidence>
<dbReference type="PROSITE" id="PS51959">
    <property type="entry name" value="ENDOU"/>
    <property type="match status" value="1"/>
</dbReference>
<dbReference type="GO" id="GO:0016787">
    <property type="term" value="F:hydrolase activity"/>
    <property type="evidence" value="ECO:0007669"/>
    <property type="project" value="UniProtKB-KW"/>
</dbReference>
<dbReference type="GO" id="GO:0016829">
    <property type="term" value="F:lyase activity"/>
    <property type="evidence" value="ECO:0007669"/>
    <property type="project" value="UniProtKB-KW"/>
</dbReference>
<feature type="non-terminal residue" evidence="14">
    <location>
        <position position="334"/>
    </location>
</feature>
<dbReference type="PANTHER" id="PTHR12439">
    <property type="entry name" value="PLACENTAL PROTEIN 11-RELATED"/>
    <property type="match status" value="1"/>
</dbReference>
<keyword evidence="8 11" id="KW-0694">RNA-binding</keyword>
<dbReference type="Pfam" id="PF09412">
    <property type="entry name" value="XendoU"/>
    <property type="match status" value="1"/>
</dbReference>
<comment type="caution">
    <text evidence="14">The sequence shown here is derived from an EMBL/GenBank/DDBJ whole genome shotgun (WGS) entry which is preliminary data.</text>
</comment>
<keyword evidence="12" id="KW-0812">Transmembrane</keyword>
<evidence type="ECO:0000256" key="1">
    <source>
        <dbReference type="ARBA" id="ARBA00001936"/>
    </source>
</evidence>
<evidence type="ECO:0000256" key="8">
    <source>
        <dbReference type="ARBA" id="ARBA00022884"/>
    </source>
</evidence>
<gene>
    <name evidence="14" type="ORF">MNOR_LOCUS16192</name>
</gene>
<dbReference type="InterPro" id="IPR018998">
    <property type="entry name" value="EndoU_C"/>
</dbReference>
<organism evidence="14 15">
    <name type="scientific">Meganyctiphanes norvegica</name>
    <name type="common">Northern krill</name>
    <name type="synonym">Thysanopoda norvegica</name>
    <dbReference type="NCBI Taxonomy" id="48144"/>
    <lineage>
        <taxon>Eukaryota</taxon>
        <taxon>Metazoa</taxon>
        <taxon>Ecdysozoa</taxon>
        <taxon>Arthropoda</taxon>
        <taxon>Crustacea</taxon>
        <taxon>Multicrustacea</taxon>
        <taxon>Malacostraca</taxon>
        <taxon>Eumalacostraca</taxon>
        <taxon>Eucarida</taxon>
        <taxon>Euphausiacea</taxon>
        <taxon>Euphausiidae</taxon>
        <taxon>Meganyctiphanes</taxon>
    </lineage>
</organism>
<dbReference type="GO" id="GO:0046872">
    <property type="term" value="F:metal ion binding"/>
    <property type="evidence" value="ECO:0007669"/>
    <property type="project" value="UniProtKB-UniRule"/>
</dbReference>
<evidence type="ECO:0000256" key="9">
    <source>
        <dbReference type="ARBA" id="ARBA00023211"/>
    </source>
</evidence>
<accession>A0AAV2QRZ0</accession>
<evidence type="ECO:0000256" key="10">
    <source>
        <dbReference type="ARBA" id="ARBA00023239"/>
    </source>
</evidence>
<dbReference type="GO" id="GO:0004521">
    <property type="term" value="F:RNA endonuclease activity"/>
    <property type="evidence" value="ECO:0007669"/>
    <property type="project" value="UniProtKB-UniRule"/>
</dbReference>
<dbReference type="GO" id="GO:0003723">
    <property type="term" value="F:RNA binding"/>
    <property type="evidence" value="ECO:0007669"/>
    <property type="project" value="UniProtKB-UniRule"/>
</dbReference>
<protein>
    <recommendedName>
        <fullName evidence="13">EndoU domain-containing protein</fullName>
    </recommendedName>
</protein>
<keyword evidence="15" id="KW-1185">Reference proteome</keyword>